<accession>A0A9D4LFX5</accession>
<comment type="caution">
    <text evidence="1">The sequence shown here is derived from an EMBL/GenBank/DDBJ whole genome shotgun (WGS) entry which is preliminary data.</text>
</comment>
<evidence type="ECO:0000313" key="1">
    <source>
        <dbReference type="EMBL" id="KAH3857902.1"/>
    </source>
</evidence>
<organism evidence="1 2">
    <name type="scientific">Dreissena polymorpha</name>
    <name type="common">Zebra mussel</name>
    <name type="synonym">Mytilus polymorpha</name>
    <dbReference type="NCBI Taxonomy" id="45954"/>
    <lineage>
        <taxon>Eukaryota</taxon>
        <taxon>Metazoa</taxon>
        <taxon>Spiralia</taxon>
        <taxon>Lophotrochozoa</taxon>
        <taxon>Mollusca</taxon>
        <taxon>Bivalvia</taxon>
        <taxon>Autobranchia</taxon>
        <taxon>Heteroconchia</taxon>
        <taxon>Euheterodonta</taxon>
        <taxon>Imparidentia</taxon>
        <taxon>Neoheterodontei</taxon>
        <taxon>Myida</taxon>
        <taxon>Dreissenoidea</taxon>
        <taxon>Dreissenidae</taxon>
        <taxon>Dreissena</taxon>
    </lineage>
</organism>
<gene>
    <name evidence="1" type="ORF">DPMN_100519</name>
</gene>
<name>A0A9D4LFX5_DREPO</name>
<reference evidence="1" key="1">
    <citation type="journal article" date="2019" name="bioRxiv">
        <title>The Genome of the Zebra Mussel, Dreissena polymorpha: A Resource for Invasive Species Research.</title>
        <authorList>
            <person name="McCartney M.A."/>
            <person name="Auch B."/>
            <person name="Kono T."/>
            <person name="Mallez S."/>
            <person name="Zhang Y."/>
            <person name="Obille A."/>
            <person name="Becker A."/>
            <person name="Abrahante J.E."/>
            <person name="Garbe J."/>
            <person name="Badalamenti J.P."/>
            <person name="Herman A."/>
            <person name="Mangelson H."/>
            <person name="Liachko I."/>
            <person name="Sullivan S."/>
            <person name="Sone E.D."/>
            <person name="Koren S."/>
            <person name="Silverstein K.A.T."/>
            <person name="Beckman K.B."/>
            <person name="Gohl D.M."/>
        </authorList>
    </citation>
    <scope>NUCLEOTIDE SEQUENCE</scope>
    <source>
        <strain evidence="1">Duluth1</strain>
        <tissue evidence="1">Whole animal</tissue>
    </source>
</reference>
<dbReference type="AlphaFoldDB" id="A0A9D4LFX5"/>
<keyword evidence="2" id="KW-1185">Reference proteome</keyword>
<protein>
    <submittedName>
        <fullName evidence="1">Uncharacterized protein</fullName>
    </submittedName>
</protein>
<dbReference type="EMBL" id="JAIWYP010000003">
    <property type="protein sequence ID" value="KAH3857902.1"/>
    <property type="molecule type" value="Genomic_DNA"/>
</dbReference>
<proteinExistence type="predicted"/>
<reference evidence="1" key="2">
    <citation type="submission" date="2020-11" db="EMBL/GenBank/DDBJ databases">
        <authorList>
            <person name="McCartney M.A."/>
            <person name="Auch B."/>
            <person name="Kono T."/>
            <person name="Mallez S."/>
            <person name="Becker A."/>
            <person name="Gohl D.M."/>
            <person name="Silverstein K.A.T."/>
            <person name="Koren S."/>
            <person name="Bechman K.B."/>
            <person name="Herman A."/>
            <person name="Abrahante J.E."/>
            <person name="Garbe J."/>
        </authorList>
    </citation>
    <scope>NUCLEOTIDE SEQUENCE</scope>
    <source>
        <strain evidence="1">Duluth1</strain>
        <tissue evidence="1">Whole animal</tissue>
    </source>
</reference>
<sequence>MSCCIFCTKELGDGQPTTQLREKGCVTINTLASSLGLSVIVTTGQRVHKDCRRDFCRPREARQLGNRGAGFSEEYRRLRSNGGFDFGQYCLFCGKAAKLKGCKRGHDVYPVRTFDFQATIREVCEGRKDEWGYQVLVIRVIRCWQDWNLHKICMQQMQFIIRHAMSILELHDNYLLVNRLSQKLL</sequence>
<dbReference type="Proteomes" id="UP000828390">
    <property type="component" value="Unassembled WGS sequence"/>
</dbReference>
<evidence type="ECO:0000313" key="2">
    <source>
        <dbReference type="Proteomes" id="UP000828390"/>
    </source>
</evidence>